<evidence type="ECO:0000259" key="4">
    <source>
        <dbReference type="PROSITE" id="PS01124"/>
    </source>
</evidence>
<comment type="caution">
    <text evidence="5">The sequence shown here is derived from an EMBL/GenBank/DDBJ whole genome shotgun (WGS) entry which is preliminary data.</text>
</comment>
<dbReference type="Proteomes" id="UP001153387">
    <property type="component" value="Unassembled WGS sequence"/>
</dbReference>
<proteinExistence type="predicted"/>
<dbReference type="Pfam" id="PF12833">
    <property type="entry name" value="HTH_18"/>
    <property type="match status" value="1"/>
</dbReference>
<dbReference type="PANTHER" id="PTHR43280:SF28">
    <property type="entry name" value="HTH-TYPE TRANSCRIPTIONAL ACTIVATOR RHAS"/>
    <property type="match status" value="1"/>
</dbReference>
<evidence type="ECO:0000256" key="3">
    <source>
        <dbReference type="ARBA" id="ARBA00023163"/>
    </source>
</evidence>
<feature type="domain" description="HTH araC/xylS-type" evidence="4">
    <location>
        <begin position="193"/>
        <end position="291"/>
    </location>
</feature>
<gene>
    <name evidence="5" type="ORF">OMP38_17955</name>
</gene>
<dbReference type="GO" id="GO:0043565">
    <property type="term" value="F:sequence-specific DNA binding"/>
    <property type="evidence" value="ECO:0007669"/>
    <property type="project" value="InterPro"/>
</dbReference>
<keyword evidence="1" id="KW-0805">Transcription regulation</keyword>
<dbReference type="Gene3D" id="1.10.10.60">
    <property type="entry name" value="Homeodomain-like"/>
    <property type="match status" value="2"/>
</dbReference>
<dbReference type="EMBL" id="JAPDHZ010000003">
    <property type="protein sequence ID" value="MDG0792548.1"/>
    <property type="molecule type" value="Genomic_DNA"/>
</dbReference>
<dbReference type="InterPro" id="IPR003313">
    <property type="entry name" value="AraC-bd"/>
</dbReference>
<keyword evidence="3" id="KW-0804">Transcription</keyword>
<evidence type="ECO:0000256" key="2">
    <source>
        <dbReference type="ARBA" id="ARBA00023125"/>
    </source>
</evidence>
<dbReference type="InterPro" id="IPR018062">
    <property type="entry name" value="HTH_AraC-typ_CS"/>
</dbReference>
<evidence type="ECO:0000313" key="5">
    <source>
        <dbReference type="EMBL" id="MDG0792548.1"/>
    </source>
</evidence>
<dbReference type="InterPro" id="IPR014710">
    <property type="entry name" value="RmlC-like_jellyroll"/>
</dbReference>
<reference evidence="5 6" key="1">
    <citation type="submission" date="2022-10" db="EMBL/GenBank/DDBJ databases">
        <title>Comparative genomic analysis of Cohnella hashimotonis sp. nov., isolated from the International Space Station.</title>
        <authorList>
            <person name="Simpson A."/>
            <person name="Venkateswaran K."/>
        </authorList>
    </citation>
    <scope>NUCLEOTIDE SEQUENCE [LARGE SCALE GENOMIC DNA]</scope>
    <source>
        <strain evidence="5 6">DSM 18997</strain>
    </source>
</reference>
<dbReference type="SUPFAM" id="SSF51215">
    <property type="entry name" value="Regulatory protein AraC"/>
    <property type="match status" value="1"/>
</dbReference>
<accession>A0A9X4KI66</accession>
<evidence type="ECO:0000256" key="1">
    <source>
        <dbReference type="ARBA" id="ARBA00023015"/>
    </source>
</evidence>
<dbReference type="Gene3D" id="2.60.120.10">
    <property type="entry name" value="Jelly Rolls"/>
    <property type="match status" value="1"/>
</dbReference>
<dbReference type="Pfam" id="PF02311">
    <property type="entry name" value="AraC_binding"/>
    <property type="match status" value="1"/>
</dbReference>
<dbReference type="SUPFAM" id="SSF46689">
    <property type="entry name" value="Homeodomain-like"/>
    <property type="match status" value="2"/>
</dbReference>
<dbReference type="InterPro" id="IPR020449">
    <property type="entry name" value="Tscrpt_reg_AraC-type_HTH"/>
</dbReference>
<dbReference type="PROSITE" id="PS00041">
    <property type="entry name" value="HTH_ARAC_FAMILY_1"/>
    <property type="match status" value="1"/>
</dbReference>
<dbReference type="PROSITE" id="PS01124">
    <property type="entry name" value="HTH_ARAC_FAMILY_2"/>
    <property type="match status" value="1"/>
</dbReference>
<keyword evidence="2" id="KW-0238">DNA-binding</keyword>
<dbReference type="GO" id="GO:0003700">
    <property type="term" value="F:DNA-binding transcription factor activity"/>
    <property type="evidence" value="ECO:0007669"/>
    <property type="project" value="InterPro"/>
</dbReference>
<dbReference type="AlphaFoldDB" id="A0A9X4KI66"/>
<sequence>MNEDLDLPLFQGRDELNRDFPFKIFRYASPLMKQSLHMHDYVQIAYVRQGMCNHQLLGKSLTVSQGDLFIIAPGNGHSISAIEDQAFELIMADFLPELLEGHLGPMEDYLKRYLTPGPAAAPYSWLHVGKHRQPLVLQLLQDMQDEYDHKEVGYEFAIRISLLKLLTVAEREYRAVRRSPGRQSVAADREPIEEARRYVHDNYSQDIPLEHGAYIANMAPAYFSHMFKHVTGQSFIDYVNEVRIERAKELIRRQSLTVTQIGFQVGYRHLSHFIRTFKKRTGITPTEYKKTFGGSAEPIGERGMNK</sequence>
<dbReference type="InterPro" id="IPR018060">
    <property type="entry name" value="HTH_AraC"/>
</dbReference>
<dbReference type="InterPro" id="IPR037923">
    <property type="entry name" value="HTH-like"/>
</dbReference>
<dbReference type="SMART" id="SM00342">
    <property type="entry name" value="HTH_ARAC"/>
    <property type="match status" value="1"/>
</dbReference>
<evidence type="ECO:0000313" key="6">
    <source>
        <dbReference type="Proteomes" id="UP001153387"/>
    </source>
</evidence>
<dbReference type="InterPro" id="IPR009057">
    <property type="entry name" value="Homeodomain-like_sf"/>
</dbReference>
<name>A0A9X4KI66_9BACL</name>
<dbReference type="PANTHER" id="PTHR43280">
    <property type="entry name" value="ARAC-FAMILY TRANSCRIPTIONAL REGULATOR"/>
    <property type="match status" value="1"/>
</dbReference>
<dbReference type="PRINTS" id="PR00032">
    <property type="entry name" value="HTHARAC"/>
</dbReference>
<protein>
    <submittedName>
        <fullName evidence="5">AraC family transcriptional regulator</fullName>
    </submittedName>
</protein>
<dbReference type="RefSeq" id="WP_277566337.1">
    <property type="nucleotide sequence ID" value="NZ_JAPDHZ010000003.1"/>
</dbReference>
<organism evidence="5 6">
    <name type="scientific">Cohnella ginsengisoli</name>
    <dbReference type="NCBI Taxonomy" id="425004"/>
    <lineage>
        <taxon>Bacteria</taxon>
        <taxon>Bacillati</taxon>
        <taxon>Bacillota</taxon>
        <taxon>Bacilli</taxon>
        <taxon>Bacillales</taxon>
        <taxon>Paenibacillaceae</taxon>
        <taxon>Cohnella</taxon>
    </lineage>
</organism>
<keyword evidence="6" id="KW-1185">Reference proteome</keyword>